<feature type="signal peptide" evidence="2">
    <location>
        <begin position="1"/>
        <end position="25"/>
    </location>
</feature>
<evidence type="ECO:0000256" key="2">
    <source>
        <dbReference type="SAM" id="SignalP"/>
    </source>
</evidence>
<sequence length="292" mass="31146">MKKTTLLAPLALTLTLALTTGCSAAAMGSSAAGTTSGLSPAGSPSSNTTAGIAGSADSSEYIAQSDAESIALADAGLTADALAGSYSRLEYDDGRAVYDIEFWTADTEYDYEIDAVSGEILSMDYDADNHNRQSATASSSAGSSDLISEDDARLTALTHAGLAERSDVQFVQCKLDRDDGRQVYDVEFYTTTAEYDYEIDAVTGEILSYDYDAEHYTAPAASGTQITSDDAKRIALEHAGIAEADATRFKVELDEDDGRQVYEVEWEVGRTEYSYEISAADGSILNYETDHD</sequence>
<dbReference type="InterPro" id="IPR025711">
    <property type="entry name" value="PepSY"/>
</dbReference>
<feature type="compositionally biased region" description="Low complexity" evidence="1">
    <location>
        <begin position="33"/>
        <end position="46"/>
    </location>
</feature>
<feature type="chain" id="PRO_5047056096" evidence="2">
    <location>
        <begin position="26"/>
        <end position="292"/>
    </location>
</feature>
<name>A0ABR9R560_9FIRM</name>
<evidence type="ECO:0000313" key="4">
    <source>
        <dbReference type="EMBL" id="MBE5038282.1"/>
    </source>
</evidence>
<protein>
    <submittedName>
        <fullName evidence="4">PepSY domain-containing protein</fullName>
    </submittedName>
</protein>
<feature type="region of interest" description="Disordered" evidence="1">
    <location>
        <begin position="33"/>
        <end position="52"/>
    </location>
</feature>
<reference evidence="4 5" key="1">
    <citation type="submission" date="2020-10" db="EMBL/GenBank/DDBJ databases">
        <title>ChiBAC.</title>
        <authorList>
            <person name="Zenner C."/>
            <person name="Hitch T.C.A."/>
            <person name="Clavel T."/>
        </authorList>
    </citation>
    <scope>NUCLEOTIDE SEQUENCE [LARGE SCALE GENOMIC DNA]</scope>
    <source>
        <strain evidence="4 5">DSM 109015</strain>
    </source>
</reference>
<comment type="caution">
    <text evidence="4">The sequence shown here is derived from an EMBL/GenBank/DDBJ whole genome shotgun (WGS) entry which is preliminary data.</text>
</comment>
<evidence type="ECO:0000313" key="5">
    <source>
        <dbReference type="Proteomes" id="UP000768567"/>
    </source>
</evidence>
<dbReference type="RefSeq" id="WP_193502334.1">
    <property type="nucleotide sequence ID" value="NZ_JADCKC010000003.1"/>
</dbReference>
<dbReference type="Proteomes" id="UP000768567">
    <property type="component" value="Unassembled WGS sequence"/>
</dbReference>
<dbReference type="EMBL" id="JADCKC010000003">
    <property type="protein sequence ID" value="MBE5038282.1"/>
    <property type="molecule type" value="Genomic_DNA"/>
</dbReference>
<gene>
    <name evidence="4" type="ORF">INF35_10840</name>
</gene>
<organism evidence="4 5">
    <name type="scientific">Gemmiger gallinarum</name>
    <dbReference type="NCBI Taxonomy" id="2779354"/>
    <lineage>
        <taxon>Bacteria</taxon>
        <taxon>Bacillati</taxon>
        <taxon>Bacillota</taxon>
        <taxon>Clostridia</taxon>
        <taxon>Eubacteriales</taxon>
        <taxon>Gemmiger</taxon>
    </lineage>
</organism>
<accession>A0ABR9R560</accession>
<evidence type="ECO:0000256" key="1">
    <source>
        <dbReference type="SAM" id="MobiDB-lite"/>
    </source>
</evidence>
<dbReference type="PROSITE" id="PS51257">
    <property type="entry name" value="PROKAR_LIPOPROTEIN"/>
    <property type="match status" value="1"/>
</dbReference>
<proteinExistence type="predicted"/>
<dbReference type="Pfam" id="PF03413">
    <property type="entry name" value="PepSY"/>
    <property type="match status" value="3"/>
</dbReference>
<feature type="domain" description="PepSY" evidence="3">
    <location>
        <begin position="174"/>
        <end position="209"/>
    </location>
</feature>
<feature type="domain" description="PepSY" evidence="3">
    <location>
        <begin position="62"/>
        <end position="123"/>
    </location>
</feature>
<keyword evidence="5" id="KW-1185">Reference proteome</keyword>
<feature type="domain" description="PepSY" evidence="3">
    <location>
        <begin position="226"/>
        <end position="288"/>
    </location>
</feature>
<keyword evidence="2" id="KW-0732">Signal</keyword>
<evidence type="ECO:0000259" key="3">
    <source>
        <dbReference type="Pfam" id="PF03413"/>
    </source>
</evidence>
<dbReference type="Gene3D" id="3.10.450.40">
    <property type="match status" value="3"/>
</dbReference>